<reference evidence="2 3" key="1">
    <citation type="submission" date="2019-03" db="EMBL/GenBank/DDBJ databases">
        <title>Primorskyibacter sp. SS33 isolated from sediments.</title>
        <authorList>
            <person name="Xunke S."/>
        </authorList>
    </citation>
    <scope>NUCLEOTIDE SEQUENCE [LARGE SCALE GENOMIC DNA]</scope>
    <source>
        <strain evidence="2 3">SS33</strain>
    </source>
</reference>
<evidence type="ECO:0000256" key="1">
    <source>
        <dbReference type="SAM" id="Phobius"/>
    </source>
</evidence>
<sequence length="99" mass="10492">MDEPPAADRGLVALKWLVIVLIATSIAGIVAIVALFWTRLPRPAPPLPAGIALPDGTRVEAFTRGRGFLAVVTDAGEILILDPGGRRVTQRIVIETDGE</sequence>
<keyword evidence="1" id="KW-0812">Transmembrane</keyword>
<name>A0A4R6AJ02_9RHOB</name>
<accession>A0A4R6AJ02</accession>
<proteinExistence type="predicted"/>
<feature type="transmembrane region" description="Helical" evidence="1">
    <location>
        <begin position="12"/>
        <end position="37"/>
    </location>
</feature>
<evidence type="ECO:0000313" key="2">
    <source>
        <dbReference type="EMBL" id="TDL84191.1"/>
    </source>
</evidence>
<protein>
    <submittedName>
        <fullName evidence="2">Uncharacterized protein</fullName>
    </submittedName>
</protein>
<keyword evidence="1" id="KW-1133">Transmembrane helix</keyword>
<organism evidence="2 3">
    <name type="scientific">Palleronia sediminis</name>
    <dbReference type="NCBI Taxonomy" id="2547833"/>
    <lineage>
        <taxon>Bacteria</taxon>
        <taxon>Pseudomonadati</taxon>
        <taxon>Pseudomonadota</taxon>
        <taxon>Alphaproteobacteria</taxon>
        <taxon>Rhodobacterales</taxon>
        <taxon>Roseobacteraceae</taxon>
        <taxon>Palleronia</taxon>
    </lineage>
</organism>
<dbReference type="Proteomes" id="UP000295701">
    <property type="component" value="Unassembled WGS sequence"/>
</dbReference>
<dbReference type="Pfam" id="PF20082">
    <property type="entry name" value="DUF6476"/>
    <property type="match status" value="1"/>
</dbReference>
<evidence type="ECO:0000313" key="3">
    <source>
        <dbReference type="Proteomes" id="UP000295701"/>
    </source>
</evidence>
<dbReference type="InterPro" id="IPR045519">
    <property type="entry name" value="DUF6476"/>
</dbReference>
<dbReference type="AlphaFoldDB" id="A0A4R6AJ02"/>
<comment type="caution">
    <text evidence="2">The sequence shown here is derived from an EMBL/GenBank/DDBJ whole genome shotgun (WGS) entry which is preliminary data.</text>
</comment>
<dbReference type="RefSeq" id="WP_133395290.1">
    <property type="nucleotide sequence ID" value="NZ_SNAA01000001.1"/>
</dbReference>
<dbReference type="EMBL" id="SNAA01000001">
    <property type="protein sequence ID" value="TDL84191.1"/>
    <property type="molecule type" value="Genomic_DNA"/>
</dbReference>
<gene>
    <name evidence="2" type="ORF">E2L08_01615</name>
</gene>
<dbReference type="OrthoDB" id="7872651at2"/>
<keyword evidence="1" id="KW-0472">Membrane</keyword>
<keyword evidence="3" id="KW-1185">Reference proteome</keyword>